<evidence type="ECO:0000313" key="2">
    <source>
        <dbReference type="Proteomes" id="UP000245466"/>
    </source>
</evidence>
<sequence length="55" mass="6192">METTSTNIQEEIKNANRQFESHFELGKTTGLADLYTKEAMLLPTGFDMLQGKKAI</sequence>
<dbReference type="Gene3D" id="3.10.450.50">
    <property type="match status" value="1"/>
</dbReference>
<dbReference type="EMBL" id="QEKI01000002">
    <property type="protein sequence ID" value="PVY42869.1"/>
    <property type="molecule type" value="Genomic_DNA"/>
</dbReference>
<dbReference type="InterPro" id="IPR032710">
    <property type="entry name" value="NTF2-like_dom_sf"/>
</dbReference>
<dbReference type="Proteomes" id="UP000245466">
    <property type="component" value="Unassembled WGS sequence"/>
</dbReference>
<comment type="caution">
    <text evidence="1">The sequence shown here is derived from an EMBL/GenBank/DDBJ whole genome shotgun (WGS) entry which is preliminary data.</text>
</comment>
<proteinExistence type="predicted"/>
<reference evidence="1 2" key="1">
    <citation type="submission" date="2018-04" db="EMBL/GenBank/DDBJ databases">
        <title>Genomic Encyclopedia of Type Strains, Phase IV (KMG-IV): sequencing the most valuable type-strain genomes for metagenomic binning, comparative biology and taxonomic classification.</title>
        <authorList>
            <person name="Goeker M."/>
        </authorList>
    </citation>
    <scope>NUCLEOTIDE SEQUENCE [LARGE SCALE GENOMIC DNA]</scope>
    <source>
        <strain evidence="1 2">DSM 100231</strain>
    </source>
</reference>
<dbReference type="AlphaFoldDB" id="A0A2U1B2H1"/>
<keyword evidence="2" id="KW-1185">Reference proteome</keyword>
<evidence type="ECO:0000313" key="1">
    <source>
        <dbReference type="EMBL" id="PVY42869.1"/>
    </source>
</evidence>
<accession>A0A2U1B2H1</accession>
<organism evidence="1 2">
    <name type="scientific">Pontibacter virosus</name>
    <dbReference type="NCBI Taxonomy" id="1765052"/>
    <lineage>
        <taxon>Bacteria</taxon>
        <taxon>Pseudomonadati</taxon>
        <taxon>Bacteroidota</taxon>
        <taxon>Cytophagia</taxon>
        <taxon>Cytophagales</taxon>
        <taxon>Hymenobacteraceae</taxon>
        <taxon>Pontibacter</taxon>
    </lineage>
</organism>
<dbReference type="SUPFAM" id="SSF54427">
    <property type="entry name" value="NTF2-like"/>
    <property type="match status" value="1"/>
</dbReference>
<protein>
    <submittedName>
        <fullName evidence="1">Uncharacterized protein</fullName>
    </submittedName>
</protein>
<name>A0A2U1B2H1_9BACT</name>
<gene>
    <name evidence="1" type="ORF">C8E01_10244</name>
</gene>
<dbReference type="RefSeq" id="WP_165820548.1">
    <property type="nucleotide sequence ID" value="NZ_QEKI01000002.1"/>
</dbReference>